<name>A0A9E7IW36_9FIRM</name>
<evidence type="ECO:0000256" key="4">
    <source>
        <dbReference type="ARBA" id="ARBA00022692"/>
    </source>
</evidence>
<dbReference type="GO" id="GO:0016746">
    <property type="term" value="F:acyltransferase activity"/>
    <property type="evidence" value="ECO:0007669"/>
    <property type="project" value="UniProtKB-KW"/>
</dbReference>
<dbReference type="EMBL" id="CP096649">
    <property type="protein sequence ID" value="UQK59469.1"/>
    <property type="molecule type" value="Genomic_DNA"/>
</dbReference>
<feature type="transmembrane region" description="Helical" evidence="8">
    <location>
        <begin position="325"/>
        <end position="344"/>
    </location>
</feature>
<keyword evidence="3 7" id="KW-1003">Cell membrane</keyword>
<organism evidence="9 10">
    <name type="scientific">Fenollaria massiliensis</name>
    <dbReference type="NCBI Taxonomy" id="938288"/>
    <lineage>
        <taxon>Bacteria</taxon>
        <taxon>Bacillati</taxon>
        <taxon>Bacillota</taxon>
        <taxon>Clostridia</taxon>
        <taxon>Eubacteriales</taxon>
        <taxon>Fenollaria</taxon>
    </lineage>
</organism>
<comment type="similarity">
    <text evidence="2 7">Belongs to the membrane-bound acyltransferase family.</text>
</comment>
<evidence type="ECO:0000313" key="10">
    <source>
        <dbReference type="Proteomes" id="UP000831151"/>
    </source>
</evidence>
<feature type="transmembrane region" description="Helical" evidence="8">
    <location>
        <begin position="395"/>
        <end position="417"/>
    </location>
</feature>
<dbReference type="GO" id="GO:0005886">
    <property type="term" value="C:plasma membrane"/>
    <property type="evidence" value="ECO:0007669"/>
    <property type="project" value="UniProtKB-SubCell"/>
</dbReference>
<keyword evidence="4 8" id="KW-0812">Transmembrane</keyword>
<dbReference type="RefSeq" id="WP_249242897.1">
    <property type="nucleotide sequence ID" value="NZ_CP096649.1"/>
</dbReference>
<dbReference type="PANTHER" id="PTHR13285">
    <property type="entry name" value="ACYLTRANSFERASE"/>
    <property type="match status" value="1"/>
</dbReference>
<dbReference type="PIRSF" id="PIRSF016636">
    <property type="entry name" value="AlgI_DltB"/>
    <property type="match status" value="1"/>
</dbReference>
<evidence type="ECO:0000256" key="2">
    <source>
        <dbReference type="ARBA" id="ARBA00010323"/>
    </source>
</evidence>
<feature type="transmembrane region" description="Helical" evidence="8">
    <location>
        <begin position="6"/>
        <end position="23"/>
    </location>
</feature>
<dbReference type="PIRSF" id="PIRSF500217">
    <property type="entry name" value="AlgI"/>
    <property type="match status" value="1"/>
</dbReference>
<comment type="subcellular location">
    <subcellularLocation>
        <location evidence="1">Cell membrane</location>
        <topology evidence="1">Multi-pass membrane protein</topology>
    </subcellularLocation>
</comment>
<dbReference type="KEGG" id="fms:M1R53_02085"/>
<dbReference type="InterPro" id="IPR028362">
    <property type="entry name" value="AlgI"/>
</dbReference>
<feature type="transmembrane region" description="Helical" evidence="8">
    <location>
        <begin position="76"/>
        <end position="92"/>
    </location>
</feature>
<feature type="transmembrane region" description="Helical" evidence="8">
    <location>
        <begin position="146"/>
        <end position="168"/>
    </location>
</feature>
<evidence type="ECO:0000256" key="6">
    <source>
        <dbReference type="ARBA" id="ARBA00023136"/>
    </source>
</evidence>
<dbReference type="Proteomes" id="UP000831151">
    <property type="component" value="Chromosome"/>
</dbReference>
<keyword evidence="10" id="KW-1185">Reference proteome</keyword>
<keyword evidence="5 8" id="KW-1133">Transmembrane helix</keyword>
<evidence type="ECO:0000256" key="7">
    <source>
        <dbReference type="PIRNR" id="PIRNR016636"/>
    </source>
</evidence>
<keyword evidence="6 7" id="KW-0472">Membrane</keyword>
<evidence type="ECO:0000256" key="8">
    <source>
        <dbReference type="SAM" id="Phobius"/>
    </source>
</evidence>
<evidence type="ECO:0000313" key="9">
    <source>
        <dbReference type="EMBL" id="UQK59469.1"/>
    </source>
</evidence>
<feature type="transmembrane region" description="Helical" evidence="8">
    <location>
        <begin position="217"/>
        <end position="238"/>
    </location>
</feature>
<protein>
    <submittedName>
        <fullName evidence="9">MBOAT family protein</fullName>
    </submittedName>
</protein>
<accession>A0A9E7IW36</accession>
<evidence type="ECO:0000256" key="5">
    <source>
        <dbReference type="ARBA" id="ARBA00022989"/>
    </source>
</evidence>
<evidence type="ECO:0000256" key="1">
    <source>
        <dbReference type="ARBA" id="ARBA00004651"/>
    </source>
</evidence>
<feature type="transmembrane region" description="Helical" evidence="8">
    <location>
        <begin position="30"/>
        <end position="56"/>
    </location>
</feature>
<feature type="transmembrane region" description="Helical" evidence="8">
    <location>
        <begin position="356"/>
        <end position="375"/>
    </location>
</feature>
<sequence length="459" mass="53879">MVFSSLLFLYVFLPIALFLYYISPKKIKNFTLFILSLIFYAWGEPIYVGIMLFSSVFDYCNGRLLNKFKDEWKRKAVLILSVIVNIGLLFFFKYYNFVIDNLNYLFNLNISANNLSLPLGISFYTFQTLSYTIDVYRGEVEASNSFFDYSAYVAMFPQLVAGPIVRYIDIFNQLKNRDFSDNSIAYGIKRFVYGLAKKVLIANKLGELYKIILAKEIASLPSSMAWLGIIAFTLQIYFDFSGYSDMAIGLGRMLGFDFLENFNFPYISKSITEFWRRWHMSLSLWFRNYVYIPLGGNRVKLPRQILNLFITWFLTGFWHGADFNFILWGLYYFILLVLEKFVYAKALDKAPNFIKHIYAILFIIIGWVIFEFKVTEIGPFIKAMFNFKNFSSLEAYFYLKEYGFYLIVGALLSLGVCKKLIDKDRKTSYLEIAFLFILLILVTMSLISESYNPFLYFRF</sequence>
<dbReference type="GO" id="GO:0042121">
    <property type="term" value="P:alginic acid biosynthetic process"/>
    <property type="evidence" value="ECO:0007669"/>
    <property type="project" value="InterPro"/>
</dbReference>
<dbReference type="PANTHER" id="PTHR13285:SF18">
    <property type="entry name" value="PROTEIN-CYSTEINE N-PALMITOYLTRANSFERASE RASP"/>
    <property type="match status" value="1"/>
</dbReference>
<evidence type="ECO:0000256" key="3">
    <source>
        <dbReference type="ARBA" id="ARBA00022475"/>
    </source>
</evidence>
<dbReference type="InterPro" id="IPR004299">
    <property type="entry name" value="MBOAT_fam"/>
</dbReference>
<reference evidence="9" key="1">
    <citation type="submission" date="2022-04" db="EMBL/GenBank/DDBJ databases">
        <title>Complete genome sequences of Ezakiella coagulans and Fenollaria massiliensis.</title>
        <authorList>
            <person name="France M.T."/>
            <person name="Clifford J."/>
            <person name="Narina S."/>
            <person name="Rutt L."/>
            <person name="Ravel J."/>
        </authorList>
    </citation>
    <scope>NUCLEOTIDE SEQUENCE</scope>
    <source>
        <strain evidence="9">C0061C2</strain>
    </source>
</reference>
<dbReference type="InterPro" id="IPR051085">
    <property type="entry name" value="MB_O-acyltransferase"/>
</dbReference>
<dbReference type="Pfam" id="PF03062">
    <property type="entry name" value="MBOAT"/>
    <property type="match status" value="1"/>
</dbReference>
<feature type="transmembrane region" description="Helical" evidence="8">
    <location>
        <begin position="429"/>
        <end position="447"/>
    </location>
</feature>
<dbReference type="InterPro" id="IPR024194">
    <property type="entry name" value="Ac/AlaTfrase_AlgI/DltB"/>
</dbReference>
<proteinExistence type="inferred from homology"/>
<keyword evidence="7" id="KW-0012">Acyltransferase</keyword>
<gene>
    <name evidence="9" type="ORF">M1R53_02085</name>
</gene>
<keyword evidence="7" id="KW-0808">Transferase</keyword>
<dbReference type="AlphaFoldDB" id="A0A9E7IW36"/>